<dbReference type="Proteomes" id="UP000075321">
    <property type="component" value="Unassembled WGS sequence"/>
</dbReference>
<dbReference type="PATRIC" id="fig|1008153.3.peg.2907"/>
<comment type="caution">
    <text evidence="1">The sequence shown here is derived from an EMBL/GenBank/DDBJ whole genome shotgun (WGS) entry which is preliminary data.</text>
</comment>
<accession>A0A151ABG2</accession>
<dbReference type="EMBL" id="LTAZ01000008">
    <property type="protein sequence ID" value="KYH25021.1"/>
    <property type="molecule type" value="Genomic_DNA"/>
</dbReference>
<sequence length="410" mass="44526">MSTVGVTSIAGLSMAAQANGADNDSGPRYFTNEQILNCLRDREIAGGKGHEIDISLEDADVVVGDRDSLADALSSGVDVIGVPGDTEIDLSGDDYELSNQTLVSDRGVNGSEGALLYTTDHGDDSPAWDGGSNGRGVITIEGDSRISGIRYRGPYHDHYDNEEYPGYVPLADGETYEERQEMRQEHYARGMWIVDDDVEIDNCELYGWPMQAITIGSSSTIVSPHIHHVYGHDCMMVGAGYIVDVLNGHPTIEMSYFNATCHSISGFGHPECGYTLEDCVFGPSTYSHAVDMHCLAENGYGDDLTAGGRVDVRRCTFTFTHNIDGQNAQAIVFRGYPEDGYVTEDCWFLHDADGDGTIENVANTGYEPVPYRQVNVGSDWHDWEFSGNHYGLATPSESGVGAPVNLEVSE</sequence>
<name>A0A151ABG2_9EURY</name>
<proteinExistence type="predicted"/>
<dbReference type="AlphaFoldDB" id="A0A151ABG2"/>
<evidence type="ECO:0000313" key="1">
    <source>
        <dbReference type="EMBL" id="KYH25021.1"/>
    </source>
</evidence>
<protein>
    <recommendedName>
        <fullName evidence="3">Right handed beta helix domain-containing protein</fullName>
    </recommendedName>
</protein>
<organism evidence="1 2">
    <name type="scientific">Halalkalicoccus paucihalophilus</name>
    <dbReference type="NCBI Taxonomy" id="1008153"/>
    <lineage>
        <taxon>Archaea</taxon>
        <taxon>Methanobacteriati</taxon>
        <taxon>Methanobacteriota</taxon>
        <taxon>Stenosarchaea group</taxon>
        <taxon>Halobacteria</taxon>
        <taxon>Halobacteriales</taxon>
        <taxon>Halococcaceae</taxon>
        <taxon>Halalkalicoccus</taxon>
    </lineage>
</organism>
<reference evidence="1 2" key="1">
    <citation type="submission" date="2016-02" db="EMBL/GenBank/DDBJ databases">
        <title>Genome sequence of Halalkalicoccus paucihalophilus DSM 24557.</title>
        <authorList>
            <person name="Poehlein A."/>
            <person name="Daniel R."/>
        </authorList>
    </citation>
    <scope>NUCLEOTIDE SEQUENCE [LARGE SCALE GENOMIC DNA]</scope>
    <source>
        <strain evidence="1 2">DSM 24557</strain>
    </source>
</reference>
<gene>
    <name evidence="1" type="ORF">HAPAU_28420</name>
</gene>
<dbReference type="SUPFAM" id="SSF51126">
    <property type="entry name" value="Pectin lyase-like"/>
    <property type="match status" value="1"/>
</dbReference>
<evidence type="ECO:0000313" key="2">
    <source>
        <dbReference type="Proteomes" id="UP000075321"/>
    </source>
</evidence>
<evidence type="ECO:0008006" key="3">
    <source>
        <dbReference type="Google" id="ProtNLM"/>
    </source>
</evidence>
<dbReference type="RefSeq" id="WP_245634113.1">
    <property type="nucleotide sequence ID" value="NZ_LTAZ01000008.1"/>
</dbReference>
<dbReference type="InterPro" id="IPR011050">
    <property type="entry name" value="Pectin_lyase_fold/virulence"/>
</dbReference>
<keyword evidence="2" id="KW-1185">Reference proteome</keyword>